<dbReference type="EMBL" id="UZAI01019373">
    <property type="protein sequence ID" value="VDP44865.1"/>
    <property type="molecule type" value="Genomic_DNA"/>
</dbReference>
<name>A0A3P8ELT6_9TREM</name>
<gene>
    <name evidence="2" type="ORF">SMRZ_LOCUS22852</name>
</gene>
<keyword evidence="1" id="KW-1133">Transmembrane helix</keyword>
<reference evidence="2 3" key="1">
    <citation type="submission" date="2018-11" db="EMBL/GenBank/DDBJ databases">
        <authorList>
            <consortium name="Pathogen Informatics"/>
        </authorList>
    </citation>
    <scope>NUCLEOTIDE SEQUENCE [LARGE SCALE GENOMIC DNA]</scope>
    <source>
        <strain evidence="2 3">Zambia</strain>
    </source>
</reference>
<keyword evidence="1" id="KW-0472">Membrane</keyword>
<feature type="transmembrane region" description="Helical" evidence="1">
    <location>
        <begin position="6"/>
        <end position="28"/>
    </location>
</feature>
<dbReference type="AlphaFoldDB" id="A0A3P8ELT6"/>
<protein>
    <submittedName>
        <fullName evidence="2">Uncharacterized protein</fullName>
    </submittedName>
</protein>
<proteinExistence type="predicted"/>
<accession>A0A3P8ELT6</accession>
<evidence type="ECO:0000256" key="1">
    <source>
        <dbReference type="SAM" id="Phobius"/>
    </source>
</evidence>
<sequence length="46" mass="5296">MILMILLLLLLLIIIIIIIIIIKLVINLENRKINTSKRSSSGYFKS</sequence>
<keyword evidence="1" id="KW-0812">Transmembrane</keyword>
<evidence type="ECO:0000313" key="3">
    <source>
        <dbReference type="Proteomes" id="UP000277204"/>
    </source>
</evidence>
<organism evidence="2 3">
    <name type="scientific">Schistosoma margrebowiei</name>
    <dbReference type="NCBI Taxonomy" id="48269"/>
    <lineage>
        <taxon>Eukaryota</taxon>
        <taxon>Metazoa</taxon>
        <taxon>Spiralia</taxon>
        <taxon>Lophotrochozoa</taxon>
        <taxon>Platyhelminthes</taxon>
        <taxon>Trematoda</taxon>
        <taxon>Digenea</taxon>
        <taxon>Strigeidida</taxon>
        <taxon>Schistosomatoidea</taxon>
        <taxon>Schistosomatidae</taxon>
        <taxon>Schistosoma</taxon>
    </lineage>
</organism>
<dbReference type="Proteomes" id="UP000277204">
    <property type="component" value="Unassembled WGS sequence"/>
</dbReference>
<keyword evidence="3" id="KW-1185">Reference proteome</keyword>
<evidence type="ECO:0000313" key="2">
    <source>
        <dbReference type="EMBL" id="VDP44865.1"/>
    </source>
</evidence>